<keyword evidence="1" id="KW-1133">Transmembrane helix</keyword>
<organism evidence="2 3">
    <name type="scientific">Nocardia mexicana</name>
    <dbReference type="NCBI Taxonomy" id="279262"/>
    <lineage>
        <taxon>Bacteria</taxon>
        <taxon>Bacillati</taxon>
        <taxon>Actinomycetota</taxon>
        <taxon>Actinomycetes</taxon>
        <taxon>Mycobacteriales</taxon>
        <taxon>Nocardiaceae</taxon>
        <taxon>Nocardia</taxon>
    </lineage>
</organism>
<dbReference type="Proteomes" id="UP000255355">
    <property type="component" value="Unassembled WGS sequence"/>
</dbReference>
<evidence type="ECO:0000313" key="2">
    <source>
        <dbReference type="EMBL" id="RDI56122.1"/>
    </source>
</evidence>
<reference evidence="2 3" key="1">
    <citation type="submission" date="2018-07" db="EMBL/GenBank/DDBJ databases">
        <title>Genomic Encyclopedia of Type Strains, Phase IV (KMG-IV): sequencing the most valuable type-strain genomes for metagenomic binning, comparative biology and taxonomic classification.</title>
        <authorList>
            <person name="Goeker M."/>
        </authorList>
    </citation>
    <scope>NUCLEOTIDE SEQUENCE [LARGE SCALE GENOMIC DNA]</scope>
    <source>
        <strain evidence="2 3">DSM 44952</strain>
    </source>
</reference>
<keyword evidence="1" id="KW-0472">Membrane</keyword>
<dbReference type="RefSeq" id="WP_246010774.1">
    <property type="nucleotide sequence ID" value="NZ_QQAZ01000001.1"/>
</dbReference>
<keyword evidence="3" id="KW-1185">Reference proteome</keyword>
<feature type="transmembrane region" description="Helical" evidence="1">
    <location>
        <begin position="55"/>
        <end position="78"/>
    </location>
</feature>
<evidence type="ECO:0000256" key="1">
    <source>
        <dbReference type="SAM" id="Phobius"/>
    </source>
</evidence>
<feature type="transmembrane region" description="Helical" evidence="1">
    <location>
        <begin position="90"/>
        <end position="109"/>
    </location>
</feature>
<dbReference type="STRING" id="1210089.GCA_001613165_01755"/>
<keyword evidence="1" id="KW-0812">Transmembrane</keyword>
<dbReference type="EMBL" id="QQAZ01000001">
    <property type="protein sequence ID" value="RDI56122.1"/>
    <property type="molecule type" value="Genomic_DNA"/>
</dbReference>
<protein>
    <submittedName>
        <fullName evidence="2">Uncharacterized protein</fullName>
    </submittedName>
</protein>
<evidence type="ECO:0000313" key="3">
    <source>
        <dbReference type="Proteomes" id="UP000255355"/>
    </source>
</evidence>
<accession>A0A370HGC7</accession>
<gene>
    <name evidence="2" type="ORF">DFR68_101959</name>
</gene>
<sequence>MSENSEQTIDTAEFVARGRAGRQPGGVVSETRADRFVRELQELKIPDPAAGRSALWLRLGVVLMVAGPVLAVLAYFMSHGTTDPLAQRDAITLALAGVAAAVTGSALFLRYSLTNFLRFWLARQSHDLDELGSRVVGGGAGVR</sequence>
<dbReference type="AlphaFoldDB" id="A0A370HGC7"/>
<name>A0A370HGC7_9NOCA</name>
<proteinExistence type="predicted"/>
<comment type="caution">
    <text evidence="2">The sequence shown here is derived from an EMBL/GenBank/DDBJ whole genome shotgun (WGS) entry which is preliminary data.</text>
</comment>